<feature type="region of interest" description="Disordered" evidence="1">
    <location>
        <begin position="228"/>
        <end position="247"/>
    </location>
</feature>
<dbReference type="Gene3D" id="3.60.10.10">
    <property type="entry name" value="Endonuclease/exonuclease/phosphatase"/>
    <property type="match status" value="1"/>
</dbReference>
<evidence type="ECO:0000313" key="2">
    <source>
        <dbReference type="EMBL" id="RDI38447.1"/>
    </source>
</evidence>
<name>A0A370G3J8_9COXI</name>
<gene>
    <name evidence="2" type="ORF">C8D86_1326</name>
</gene>
<keyword evidence="3" id="KW-1185">Reference proteome</keyword>
<dbReference type="OrthoDB" id="5650400at2"/>
<sequence length="519" mass="57667">MHASNNYILDYNKVNSDHLPQLARLKTPKSTAEVMIFNMMDQCSAKNDPKAPYNNRFGQTENQAQYEARLKSTGENINQKLKSDNELDIILLQEAPSQQAQQDMLMGSINEGLTSPMKANYTGYNGRSLLTLYNPAKYKEVVNAEWSKQLNQIAPKDKSNPHGIQCTILENKNTGEQMLVVNVHARMSQDVQLQQQIQALQDFAKKNNLKLVMGGDFNRDILTQTANPGLTKQHAGPGTYSYPNTQANAPKARDGFLVSDDISMQVSMLPEIFNRAPLAKKFVQQTEAKPSPPPIVPASPTMPASKPISSYSKMLQQLNPENKVSHQPAKLSLSFVNDFNGLSPKNVEESLDKKEIPTLAQNNLTVFDNVFDSSSKVSHTNRLSYTNMMVAHAAKNVMDDHQLKISCEMVENINKGKPSHDGVALKLKFATQKEAENFSKELAEKFGIYSHTFGQGVPKTAQSGAIYLTKEDLALITTQTGLAFTQDAALNAYQFMSEEFRMSKVSTTEQVNPLVKSPK</sequence>
<proteinExistence type="predicted"/>
<dbReference type="RefSeq" id="WP_114835333.1">
    <property type="nucleotide sequence ID" value="NZ_LR699114.1"/>
</dbReference>
<dbReference type="InterPro" id="IPR036691">
    <property type="entry name" value="Endo/exonu/phosph_ase_sf"/>
</dbReference>
<organism evidence="2 3">
    <name type="scientific">Aquicella lusitana</name>
    <dbReference type="NCBI Taxonomy" id="254246"/>
    <lineage>
        <taxon>Bacteria</taxon>
        <taxon>Pseudomonadati</taxon>
        <taxon>Pseudomonadota</taxon>
        <taxon>Gammaproteobacteria</taxon>
        <taxon>Legionellales</taxon>
        <taxon>Coxiellaceae</taxon>
        <taxon>Aquicella</taxon>
    </lineage>
</organism>
<dbReference type="Proteomes" id="UP000254720">
    <property type="component" value="Unassembled WGS sequence"/>
</dbReference>
<comment type="caution">
    <text evidence="2">The sequence shown here is derived from an EMBL/GenBank/DDBJ whole genome shotgun (WGS) entry which is preliminary data.</text>
</comment>
<protein>
    <recommendedName>
        <fullName evidence="4">Endonuclease/exonuclease/phosphatase family protein</fullName>
    </recommendedName>
</protein>
<evidence type="ECO:0008006" key="4">
    <source>
        <dbReference type="Google" id="ProtNLM"/>
    </source>
</evidence>
<dbReference type="EMBL" id="QQAX01000032">
    <property type="protein sequence ID" value="RDI38447.1"/>
    <property type="molecule type" value="Genomic_DNA"/>
</dbReference>
<reference evidence="2 3" key="1">
    <citation type="submission" date="2018-07" db="EMBL/GenBank/DDBJ databases">
        <title>Genomic Encyclopedia of Type Strains, Phase IV (KMG-IV): sequencing the most valuable type-strain genomes for metagenomic binning, comparative biology and taxonomic classification.</title>
        <authorList>
            <person name="Goeker M."/>
        </authorList>
    </citation>
    <scope>NUCLEOTIDE SEQUENCE [LARGE SCALE GENOMIC DNA]</scope>
    <source>
        <strain evidence="2 3">DSM 16500</strain>
    </source>
</reference>
<dbReference type="SUPFAM" id="SSF56219">
    <property type="entry name" value="DNase I-like"/>
    <property type="match status" value="1"/>
</dbReference>
<evidence type="ECO:0000256" key="1">
    <source>
        <dbReference type="SAM" id="MobiDB-lite"/>
    </source>
</evidence>
<dbReference type="AlphaFoldDB" id="A0A370G3J8"/>
<accession>A0A370G3J8</accession>
<evidence type="ECO:0000313" key="3">
    <source>
        <dbReference type="Proteomes" id="UP000254720"/>
    </source>
</evidence>